<keyword evidence="11" id="KW-1185">Reference proteome</keyword>
<reference evidence="10 11" key="1">
    <citation type="submission" date="2016-03" db="EMBL/GenBank/DDBJ databases">
        <title>Choanephora cucurbitarum.</title>
        <authorList>
            <person name="Min B."/>
            <person name="Park H."/>
            <person name="Park J.-H."/>
            <person name="Shin H.-D."/>
            <person name="Choi I.-G."/>
        </authorList>
    </citation>
    <scope>NUCLEOTIDE SEQUENCE [LARGE SCALE GENOMIC DNA]</scope>
    <source>
        <strain evidence="10 11">KUS-F28377</strain>
    </source>
</reference>
<dbReference type="PANTHER" id="PTHR22950">
    <property type="entry name" value="AMINO ACID TRANSPORTER"/>
    <property type="match status" value="1"/>
</dbReference>
<dbReference type="Proteomes" id="UP000093000">
    <property type="component" value="Unassembled WGS sequence"/>
</dbReference>
<feature type="transmembrane region" description="Helical" evidence="8">
    <location>
        <begin position="53"/>
        <end position="70"/>
    </location>
</feature>
<dbReference type="InterPro" id="IPR013057">
    <property type="entry name" value="AA_transpt_TM"/>
</dbReference>
<evidence type="ECO:0000259" key="9">
    <source>
        <dbReference type="Pfam" id="PF01490"/>
    </source>
</evidence>
<gene>
    <name evidence="10" type="primary">AVT2_1</name>
    <name evidence="10" type="ORF">A0J61_02475</name>
</gene>
<feature type="domain" description="Amino acid transporter transmembrane" evidence="9">
    <location>
        <begin position="5"/>
        <end position="286"/>
    </location>
</feature>
<keyword evidence="6 8" id="KW-1133">Transmembrane helix</keyword>
<feature type="transmembrane region" description="Helical" evidence="8">
    <location>
        <begin position="148"/>
        <end position="172"/>
    </location>
</feature>
<evidence type="ECO:0000256" key="8">
    <source>
        <dbReference type="SAM" id="Phobius"/>
    </source>
</evidence>
<feature type="transmembrane region" description="Helical" evidence="8">
    <location>
        <begin position="12"/>
        <end position="33"/>
    </location>
</feature>
<dbReference type="InParanoid" id="A0A1C7NK88"/>
<dbReference type="GO" id="GO:0015179">
    <property type="term" value="F:L-amino acid transmembrane transporter activity"/>
    <property type="evidence" value="ECO:0007669"/>
    <property type="project" value="TreeGrafter"/>
</dbReference>
<keyword evidence="5" id="KW-0029">Amino-acid transport</keyword>
<dbReference type="PROSITE" id="PS51257">
    <property type="entry name" value="PROKAR_LIPOPROTEIN"/>
    <property type="match status" value="1"/>
</dbReference>
<feature type="transmembrane region" description="Helical" evidence="8">
    <location>
        <begin position="236"/>
        <end position="256"/>
    </location>
</feature>
<evidence type="ECO:0000256" key="1">
    <source>
        <dbReference type="ARBA" id="ARBA00004141"/>
    </source>
</evidence>
<feature type="transmembrane region" description="Helical" evidence="8">
    <location>
        <begin position="262"/>
        <end position="286"/>
    </location>
</feature>
<comment type="subcellular location">
    <subcellularLocation>
        <location evidence="1">Membrane</location>
        <topology evidence="1">Multi-pass membrane protein</topology>
    </subcellularLocation>
</comment>
<name>A0A1C7NK88_9FUNG</name>
<keyword evidence="4 8" id="KW-0812">Transmembrane</keyword>
<sequence length="359" mass="39487">MEYSFGRFGYHFLNFLILIQATGACVSYFILIGDTIPILLALYFPDYPSMTERSFVISFIAIVLVFPLNLSRSIGAVAKWSIISVLCLPIILLTLLIRAPAYSAAHEAPLNWQGPDIFGALGILAFAFSCSHVCFSVFLSLSDQTSRAWTITTSLASVMSWIASISFALIGYLCFGQDVQPNLFLNFPADDAIVNVGRFALGFSMILTIPMVFYPFREAVQKMIGFEITNKQPTAVQHYAVTVVLFVFLTGLGIYIRSLGKVYGFIGGFAATFLAYILPASACLITRRYPAVLPDMVSSVTTPSEDDDVVLIEQDEEVNGLKDEIESEAVPFGMLDFAAIFLIIWGFVVMVFATAGVFR</sequence>
<feature type="transmembrane region" description="Helical" evidence="8">
    <location>
        <begin position="337"/>
        <end position="358"/>
    </location>
</feature>
<organism evidence="10 11">
    <name type="scientific">Choanephora cucurbitarum</name>
    <dbReference type="NCBI Taxonomy" id="101091"/>
    <lineage>
        <taxon>Eukaryota</taxon>
        <taxon>Fungi</taxon>
        <taxon>Fungi incertae sedis</taxon>
        <taxon>Mucoromycota</taxon>
        <taxon>Mucoromycotina</taxon>
        <taxon>Mucoromycetes</taxon>
        <taxon>Mucorales</taxon>
        <taxon>Mucorineae</taxon>
        <taxon>Choanephoraceae</taxon>
        <taxon>Choanephoroideae</taxon>
        <taxon>Choanephora</taxon>
    </lineage>
</organism>
<evidence type="ECO:0000313" key="10">
    <source>
        <dbReference type="EMBL" id="OBZ89465.1"/>
    </source>
</evidence>
<evidence type="ECO:0000256" key="5">
    <source>
        <dbReference type="ARBA" id="ARBA00022970"/>
    </source>
</evidence>
<keyword evidence="3" id="KW-0813">Transport</keyword>
<protein>
    <submittedName>
        <fullName evidence="10">Vacuolar amino acid transporter 2</fullName>
    </submittedName>
</protein>
<dbReference type="OrthoDB" id="28208at2759"/>
<accession>A0A1C7NK88</accession>
<comment type="caution">
    <text evidence="10">The sequence shown here is derived from an EMBL/GenBank/DDBJ whole genome shotgun (WGS) entry which is preliminary data.</text>
</comment>
<dbReference type="GO" id="GO:0016020">
    <property type="term" value="C:membrane"/>
    <property type="evidence" value="ECO:0007669"/>
    <property type="project" value="UniProtKB-SubCell"/>
</dbReference>
<dbReference type="STRING" id="101091.A0A1C7NK88"/>
<evidence type="ECO:0000256" key="2">
    <source>
        <dbReference type="ARBA" id="ARBA00008066"/>
    </source>
</evidence>
<evidence type="ECO:0000313" key="11">
    <source>
        <dbReference type="Proteomes" id="UP000093000"/>
    </source>
</evidence>
<evidence type="ECO:0000256" key="6">
    <source>
        <dbReference type="ARBA" id="ARBA00022989"/>
    </source>
</evidence>
<comment type="similarity">
    <text evidence="2">Belongs to the amino acid/polyamine transporter 2 family.</text>
</comment>
<keyword evidence="7 8" id="KW-0472">Membrane</keyword>
<dbReference type="PANTHER" id="PTHR22950:SF458">
    <property type="entry name" value="SODIUM-COUPLED NEUTRAL AMINO ACID TRANSPORTER 11-RELATED"/>
    <property type="match status" value="1"/>
</dbReference>
<feature type="transmembrane region" description="Helical" evidence="8">
    <location>
        <begin position="77"/>
        <end position="97"/>
    </location>
</feature>
<dbReference type="EMBL" id="LUGH01000094">
    <property type="protein sequence ID" value="OBZ89465.1"/>
    <property type="molecule type" value="Genomic_DNA"/>
</dbReference>
<dbReference type="AlphaFoldDB" id="A0A1C7NK88"/>
<proteinExistence type="inferred from homology"/>
<evidence type="ECO:0000256" key="4">
    <source>
        <dbReference type="ARBA" id="ARBA00022692"/>
    </source>
</evidence>
<evidence type="ECO:0000256" key="7">
    <source>
        <dbReference type="ARBA" id="ARBA00023136"/>
    </source>
</evidence>
<dbReference type="Pfam" id="PF01490">
    <property type="entry name" value="Aa_trans"/>
    <property type="match status" value="1"/>
</dbReference>
<evidence type="ECO:0000256" key="3">
    <source>
        <dbReference type="ARBA" id="ARBA00022448"/>
    </source>
</evidence>
<feature type="transmembrane region" description="Helical" evidence="8">
    <location>
        <begin position="117"/>
        <end position="141"/>
    </location>
</feature>
<feature type="transmembrane region" description="Helical" evidence="8">
    <location>
        <begin position="192"/>
        <end position="216"/>
    </location>
</feature>